<dbReference type="EMBL" id="DXCO01000036">
    <property type="protein sequence ID" value="HIY78483.1"/>
    <property type="molecule type" value="Genomic_DNA"/>
</dbReference>
<evidence type="ECO:0000259" key="1">
    <source>
        <dbReference type="Pfam" id="PF00882"/>
    </source>
</evidence>
<dbReference type="Pfam" id="PF00882">
    <property type="entry name" value="Zn_dep_PLPC"/>
    <property type="match status" value="1"/>
</dbReference>
<dbReference type="AlphaFoldDB" id="A0A9D1Z917"/>
<sequence length="312" mass="35883">MPASYTHQILAEKIFEALPENIKTMIPFSSEYFLGAQGGDVWYFHKIPGSRHRLNLGKYFHRHNVYEVFCSLLKSAAKGGAAASYAAGYVTHYAGDTVFHPYVYFMVEKYKKCKNGWKGNRHALMESDFDTYFVRKYKDLPVGEYHFPVRYDHLDLAALYPVVASASEDTGGDSKISASSVRHAVRRFLRFQRFFADRHYRRRKILYGAESVFHAKHILSGLCRRENPEPAYFNQDREEWHYPADASQTSRESVDQLFDRAVREGVRLVCEFFICMEGGKPLPREDFSKHFLTGVSLPAEERNADTERAGGA</sequence>
<gene>
    <name evidence="2" type="ORF">H9728_05510</name>
</gene>
<accession>A0A9D1Z917</accession>
<evidence type="ECO:0000313" key="3">
    <source>
        <dbReference type="Proteomes" id="UP000824135"/>
    </source>
</evidence>
<feature type="domain" description="Phospholipase C/D" evidence="1">
    <location>
        <begin position="6"/>
        <end position="139"/>
    </location>
</feature>
<name>A0A9D1Z917_9FIRM</name>
<dbReference type="Proteomes" id="UP000824135">
    <property type="component" value="Unassembled WGS sequence"/>
</dbReference>
<protein>
    <submittedName>
        <fullName evidence="2">Zinc dependent phospholipase C family protein</fullName>
    </submittedName>
</protein>
<organism evidence="2 3">
    <name type="scientific">Candidatus Borkfalkia excrementavium</name>
    <dbReference type="NCBI Taxonomy" id="2838505"/>
    <lineage>
        <taxon>Bacteria</taxon>
        <taxon>Bacillati</taxon>
        <taxon>Bacillota</taxon>
        <taxon>Clostridia</taxon>
        <taxon>Christensenellales</taxon>
        <taxon>Christensenellaceae</taxon>
        <taxon>Candidatus Borkfalkia</taxon>
    </lineage>
</organism>
<reference evidence="2" key="2">
    <citation type="submission" date="2021-04" db="EMBL/GenBank/DDBJ databases">
        <authorList>
            <person name="Gilroy R."/>
        </authorList>
    </citation>
    <scope>NUCLEOTIDE SEQUENCE</scope>
    <source>
        <strain evidence="2">CHK199-9574</strain>
    </source>
</reference>
<comment type="caution">
    <text evidence="2">The sequence shown here is derived from an EMBL/GenBank/DDBJ whole genome shotgun (WGS) entry which is preliminary data.</text>
</comment>
<proteinExistence type="predicted"/>
<reference evidence="2" key="1">
    <citation type="journal article" date="2021" name="PeerJ">
        <title>Extensive microbial diversity within the chicken gut microbiome revealed by metagenomics and culture.</title>
        <authorList>
            <person name="Gilroy R."/>
            <person name="Ravi A."/>
            <person name="Getino M."/>
            <person name="Pursley I."/>
            <person name="Horton D.L."/>
            <person name="Alikhan N.F."/>
            <person name="Baker D."/>
            <person name="Gharbi K."/>
            <person name="Hall N."/>
            <person name="Watson M."/>
            <person name="Adriaenssens E.M."/>
            <person name="Foster-Nyarko E."/>
            <person name="Jarju S."/>
            <person name="Secka A."/>
            <person name="Antonio M."/>
            <person name="Oren A."/>
            <person name="Chaudhuri R.R."/>
            <person name="La Ragione R."/>
            <person name="Hildebrand F."/>
            <person name="Pallen M.J."/>
        </authorList>
    </citation>
    <scope>NUCLEOTIDE SEQUENCE</scope>
    <source>
        <strain evidence="2">CHK199-9574</strain>
    </source>
</reference>
<dbReference type="InterPro" id="IPR029002">
    <property type="entry name" value="PLPC/GPLD1"/>
</dbReference>
<evidence type="ECO:0000313" key="2">
    <source>
        <dbReference type="EMBL" id="HIY78483.1"/>
    </source>
</evidence>